<evidence type="ECO:0000313" key="15">
    <source>
        <dbReference type="Proteomes" id="UP000015104"/>
    </source>
</evidence>
<feature type="transmembrane region" description="Helical" evidence="12">
    <location>
        <begin position="74"/>
        <end position="95"/>
    </location>
</feature>
<evidence type="ECO:0000256" key="1">
    <source>
        <dbReference type="ARBA" id="ARBA00001970"/>
    </source>
</evidence>
<keyword evidence="10 12" id="KW-0472">Membrane</keyword>
<dbReference type="EnsemblMetazoa" id="tetur13g01640.1">
    <property type="protein sequence ID" value="tetur13g01640.1"/>
    <property type="gene ID" value="tetur13g01640"/>
</dbReference>
<evidence type="ECO:0000256" key="7">
    <source>
        <dbReference type="ARBA" id="ARBA00022982"/>
    </source>
</evidence>
<keyword evidence="9" id="KW-0408">Iron</keyword>
<evidence type="ECO:0000256" key="4">
    <source>
        <dbReference type="ARBA" id="ARBA00022617"/>
    </source>
</evidence>
<evidence type="ECO:0000256" key="12">
    <source>
        <dbReference type="SAM" id="Phobius"/>
    </source>
</evidence>
<protein>
    <recommendedName>
        <fullName evidence="13">Cytochrome b561 domain-containing protein</fullName>
    </recommendedName>
</protein>
<dbReference type="OrthoDB" id="907479at2759"/>
<feature type="compositionally biased region" description="Acidic residues" evidence="11">
    <location>
        <begin position="1"/>
        <end position="11"/>
    </location>
</feature>
<evidence type="ECO:0000256" key="8">
    <source>
        <dbReference type="ARBA" id="ARBA00022989"/>
    </source>
</evidence>
<feature type="transmembrane region" description="Helical" evidence="12">
    <location>
        <begin position="146"/>
        <end position="167"/>
    </location>
</feature>
<comment type="cofactor">
    <cofactor evidence="1">
        <name>heme b</name>
        <dbReference type="ChEBI" id="CHEBI:60344"/>
    </cofactor>
</comment>
<dbReference type="GO" id="GO:0016020">
    <property type="term" value="C:membrane"/>
    <property type="evidence" value="ECO:0007669"/>
    <property type="project" value="UniProtKB-SubCell"/>
</dbReference>
<keyword evidence="3" id="KW-0813">Transport</keyword>
<dbReference type="GO" id="GO:0016491">
    <property type="term" value="F:oxidoreductase activity"/>
    <property type="evidence" value="ECO:0007669"/>
    <property type="project" value="InterPro"/>
</dbReference>
<evidence type="ECO:0000256" key="9">
    <source>
        <dbReference type="ARBA" id="ARBA00023004"/>
    </source>
</evidence>
<organism evidence="14 15">
    <name type="scientific">Tetranychus urticae</name>
    <name type="common">Two-spotted spider mite</name>
    <dbReference type="NCBI Taxonomy" id="32264"/>
    <lineage>
        <taxon>Eukaryota</taxon>
        <taxon>Metazoa</taxon>
        <taxon>Ecdysozoa</taxon>
        <taxon>Arthropoda</taxon>
        <taxon>Chelicerata</taxon>
        <taxon>Arachnida</taxon>
        <taxon>Acari</taxon>
        <taxon>Acariformes</taxon>
        <taxon>Trombidiformes</taxon>
        <taxon>Prostigmata</taxon>
        <taxon>Eleutherengona</taxon>
        <taxon>Raphignathae</taxon>
        <taxon>Tetranychoidea</taxon>
        <taxon>Tetranychidae</taxon>
        <taxon>Tetranychus</taxon>
    </lineage>
</organism>
<dbReference type="SMART" id="SM00665">
    <property type="entry name" value="B561"/>
    <property type="match status" value="1"/>
</dbReference>
<keyword evidence="8 12" id="KW-1133">Transmembrane helix</keyword>
<dbReference type="EMBL" id="CAEY01000170">
    <property type="status" value="NOT_ANNOTATED_CDS"/>
    <property type="molecule type" value="Genomic_DNA"/>
</dbReference>
<evidence type="ECO:0000313" key="14">
    <source>
        <dbReference type="EnsemblMetazoa" id="tetur13g01640.1"/>
    </source>
</evidence>
<evidence type="ECO:0000256" key="10">
    <source>
        <dbReference type="ARBA" id="ARBA00023136"/>
    </source>
</evidence>
<dbReference type="Gene3D" id="1.20.120.1770">
    <property type="match status" value="1"/>
</dbReference>
<reference evidence="15" key="1">
    <citation type="submission" date="2011-08" db="EMBL/GenBank/DDBJ databases">
        <authorList>
            <person name="Rombauts S."/>
        </authorList>
    </citation>
    <scope>NUCLEOTIDE SEQUENCE</scope>
    <source>
        <strain evidence="15">London</strain>
    </source>
</reference>
<feature type="domain" description="Cytochrome b561" evidence="13">
    <location>
        <begin position="38"/>
        <end position="241"/>
    </location>
</feature>
<dbReference type="GO" id="GO:0046872">
    <property type="term" value="F:metal ion binding"/>
    <property type="evidence" value="ECO:0007669"/>
    <property type="project" value="UniProtKB-KW"/>
</dbReference>
<feature type="region of interest" description="Disordered" evidence="11">
    <location>
        <begin position="1"/>
        <end position="22"/>
    </location>
</feature>
<evidence type="ECO:0000256" key="11">
    <source>
        <dbReference type="SAM" id="MobiDB-lite"/>
    </source>
</evidence>
<name>T1KJY3_TETUR</name>
<dbReference type="PROSITE" id="PS50939">
    <property type="entry name" value="CYTOCHROME_B561"/>
    <property type="match status" value="1"/>
</dbReference>
<dbReference type="PANTHER" id="PTHR10106:SF0">
    <property type="entry name" value="LD36721P"/>
    <property type="match status" value="1"/>
</dbReference>
<feature type="transmembrane region" description="Helical" evidence="12">
    <location>
        <begin position="219"/>
        <end position="240"/>
    </location>
</feature>
<dbReference type="Proteomes" id="UP000015104">
    <property type="component" value="Unassembled WGS sequence"/>
</dbReference>
<dbReference type="FunFam" id="1.20.120.1770:FF:000001">
    <property type="entry name" value="Cytochrome b reductase 1"/>
    <property type="match status" value="1"/>
</dbReference>
<dbReference type="PANTHER" id="PTHR10106">
    <property type="entry name" value="CYTOCHROME B561-RELATED"/>
    <property type="match status" value="1"/>
</dbReference>
<keyword evidence="6" id="KW-0479">Metal-binding</keyword>
<dbReference type="Pfam" id="PF03188">
    <property type="entry name" value="Cytochrom_B561"/>
    <property type="match status" value="1"/>
</dbReference>
<keyword evidence="5 12" id="KW-0812">Transmembrane</keyword>
<evidence type="ECO:0000259" key="13">
    <source>
        <dbReference type="PROSITE" id="PS50939"/>
    </source>
</evidence>
<keyword evidence="4" id="KW-0349">Heme</keyword>
<keyword evidence="7" id="KW-0249">Electron transport</keyword>
<dbReference type="STRING" id="32264.T1KJY3"/>
<evidence type="ECO:0000256" key="3">
    <source>
        <dbReference type="ARBA" id="ARBA00022448"/>
    </source>
</evidence>
<feature type="transmembrane region" description="Helical" evidence="12">
    <location>
        <begin position="179"/>
        <end position="199"/>
    </location>
</feature>
<feature type="transmembrane region" description="Helical" evidence="12">
    <location>
        <begin position="107"/>
        <end position="126"/>
    </location>
</feature>
<keyword evidence="15" id="KW-1185">Reference proteome</keyword>
<evidence type="ECO:0000256" key="2">
    <source>
        <dbReference type="ARBA" id="ARBA00004141"/>
    </source>
</evidence>
<evidence type="ECO:0000256" key="5">
    <source>
        <dbReference type="ARBA" id="ARBA00022692"/>
    </source>
</evidence>
<reference evidence="14" key="2">
    <citation type="submission" date="2015-06" db="UniProtKB">
        <authorList>
            <consortium name="EnsemblMetazoa"/>
        </authorList>
    </citation>
    <scope>IDENTIFICATION</scope>
</reference>
<feature type="transmembrane region" description="Helical" evidence="12">
    <location>
        <begin position="31"/>
        <end position="54"/>
    </location>
</feature>
<evidence type="ECO:0000256" key="6">
    <source>
        <dbReference type="ARBA" id="ARBA00022723"/>
    </source>
</evidence>
<accession>T1KJY3</accession>
<dbReference type="AlphaFoldDB" id="T1KJY3"/>
<dbReference type="eggNOG" id="KOG1619">
    <property type="taxonomic scope" value="Eukaryota"/>
</dbReference>
<comment type="subcellular location">
    <subcellularLocation>
        <location evidence="2">Membrane</location>
        <topology evidence="2">Multi-pass membrane protein</topology>
    </subcellularLocation>
</comment>
<dbReference type="InterPro" id="IPR043205">
    <property type="entry name" value="CYB561/CYBRD1-like"/>
</dbReference>
<proteinExistence type="predicted"/>
<sequence length="267" mass="29749">MTEVSSPEELETLMPSSSNTQGSMNPANTKLFNIILLLSHSIGSIIILLIILWVNKHLGGFDWSIPAKEFNYHPLFMVLGMVYLYGNSIISYRIFRTLDKPKLKIIHTILHGGCLIFTALGLFAVIDFHNRANIVNFYSLHSWVGIFAASVYALQWIGSFYAFLFPGIPAQYRAFLLPFHVRGGLIIFTISIAACLTGLTEKIFFSVGKENYSSLPPSALYANFIGVLIVLFAIIIGYLVTESNFARKPLPSEGKTSNLSMDSQRPE</sequence>
<dbReference type="HOGENOM" id="CLU_069712_1_1_1"/>
<gene>
    <name evidence="14" type="primary">107364733</name>
</gene>
<dbReference type="InterPro" id="IPR006593">
    <property type="entry name" value="Cyt_b561/ferric_Rdtase_TM"/>
</dbReference>